<dbReference type="Proteomes" id="UP000050795">
    <property type="component" value="Unassembled WGS sequence"/>
</dbReference>
<sequence length="390" mass="44592">MFSNQYMGTRSASRNLSRAASTTVYNQAGPYSRLNTQAPQQKPVNARDNNDDEPEEVDYSFMNLPVRERRKLFLSGGQASSVQRGYHHSLTMPRKRTEVNSYHNRFETQSEYGGTDHNTYGWDIPVTPTWVKDYRSTTSSYEPVKSRSTKTFSLASTPAERPVQQQFTQYVAAPPSPRYNQSSSPSSYFNTVQPKSNYTNNYPQYSATIHVHEPSGRNNSPIRVYNGNSTRIYSSKQYSSRVSPARTITPTTTYQSYSQPNSVSRGSGRIVQPLRINVYNSENASTVFSPHRKTENTPNWNPSSPIYPAYPAHMDKSNYTDFQFKCAYCCRCPFQYPNMCFNSEVKVVSADGHQNGVILLNLFIPYLRHILPEWISKKRPCQRTNQEQLV</sequence>
<keyword evidence="2" id="KW-1185">Reference proteome</keyword>
<evidence type="ECO:0000313" key="3">
    <source>
        <dbReference type="WBParaSite" id="TREG1_25740.1"/>
    </source>
</evidence>
<feature type="region of interest" description="Disordered" evidence="1">
    <location>
        <begin position="1"/>
        <end position="20"/>
    </location>
</feature>
<evidence type="ECO:0000256" key="1">
    <source>
        <dbReference type="SAM" id="MobiDB-lite"/>
    </source>
</evidence>
<feature type="compositionally biased region" description="Low complexity" evidence="1">
    <location>
        <begin position="9"/>
        <end position="20"/>
    </location>
</feature>
<proteinExistence type="predicted"/>
<name>A0AA85JJ35_TRIRE</name>
<dbReference type="AlphaFoldDB" id="A0AA85JJ35"/>
<evidence type="ECO:0000313" key="2">
    <source>
        <dbReference type="Proteomes" id="UP000050795"/>
    </source>
</evidence>
<feature type="compositionally biased region" description="Polar residues" evidence="1">
    <location>
        <begin position="33"/>
        <end position="43"/>
    </location>
</feature>
<dbReference type="WBParaSite" id="TREG1_25740.1">
    <property type="protein sequence ID" value="TREG1_25740.1"/>
    <property type="gene ID" value="TREG1_25740"/>
</dbReference>
<reference evidence="2" key="1">
    <citation type="submission" date="2022-06" db="EMBL/GenBank/DDBJ databases">
        <authorList>
            <person name="Berger JAMES D."/>
            <person name="Berger JAMES D."/>
        </authorList>
    </citation>
    <scope>NUCLEOTIDE SEQUENCE [LARGE SCALE GENOMIC DNA]</scope>
</reference>
<accession>A0AA85JJ35</accession>
<feature type="region of interest" description="Disordered" evidence="1">
    <location>
        <begin position="27"/>
        <end position="56"/>
    </location>
</feature>
<organism evidence="2 3">
    <name type="scientific">Trichobilharzia regenti</name>
    <name type="common">Nasal bird schistosome</name>
    <dbReference type="NCBI Taxonomy" id="157069"/>
    <lineage>
        <taxon>Eukaryota</taxon>
        <taxon>Metazoa</taxon>
        <taxon>Spiralia</taxon>
        <taxon>Lophotrochozoa</taxon>
        <taxon>Platyhelminthes</taxon>
        <taxon>Trematoda</taxon>
        <taxon>Digenea</taxon>
        <taxon>Strigeidida</taxon>
        <taxon>Schistosomatoidea</taxon>
        <taxon>Schistosomatidae</taxon>
        <taxon>Trichobilharzia</taxon>
    </lineage>
</organism>
<protein>
    <submittedName>
        <fullName evidence="3">Uncharacterized protein</fullName>
    </submittedName>
</protein>
<reference evidence="3" key="2">
    <citation type="submission" date="2023-11" db="UniProtKB">
        <authorList>
            <consortium name="WormBaseParasite"/>
        </authorList>
    </citation>
    <scope>IDENTIFICATION</scope>
</reference>